<evidence type="ECO:0000256" key="1">
    <source>
        <dbReference type="ARBA" id="ARBA00022801"/>
    </source>
</evidence>
<proteinExistence type="predicted"/>
<dbReference type="Gene3D" id="3.40.50.1820">
    <property type="entry name" value="alpha/beta hydrolase"/>
    <property type="match status" value="1"/>
</dbReference>
<dbReference type="InterPro" id="IPR000073">
    <property type="entry name" value="AB_hydrolase_1"/>
</dbReference>
<dbReference type="InterPro" id="IPR050300">
    <property type="entry name" value="GDXG_lipolytic_enzyme"/>
</dbReference>
<dbReference type="PANTHER" id="PTHR48081:SF33">
    <property type="entry name" value="KYNURENINE FORMAMIDASE"/>
    <property type="match status" value="1"/>
</dbReference>
<dbReference type="PANTHER" id="PTHR48081">
    <property type="entry name" value="AB HYDROLASE SUPERFAMILY PROTEIN C4A8.06C"/>
    <property type="match status" value="1"/>
</dbReference>
<dbReference type="Pfam" id="PF12697">
    <property type="entry name" value="Abhydrolase_6"/>
    <property type="match status" value="1"/>
</dbReference>
<organism evidence="3 4">
    <name type="scientific">Thioclava nitratireducens</name>
    <dbReference type="NCBI Taxonomy" id="1915078"/>
    <lineage>
        <taxon>Bacteria</taxon>
        <taxon>Pseudomonadati</taxon>
        <taxon>Pseudomonadota</taxon>
        <taxon>Alphaproteobacteria</taxon>
        <taxon>Rhodobacterales</taxon>
        <taxon>Paracoccaceae</taxon>
        <taxon>Thioclava</taxon>
    </lineage>
</organism>
<evidence type="ECO:0000259" key="2">
    <source>
        <dbReference type="Pfam" id="PF12697"/>
    </source>
</evidence>
<feature type="domain" description="AB hydrolase-1" evidence="2">
    <location>
        <begin position="70"/>
        <end position="229"/>
    </location>
</feature>
<dbReference type="RefSeq" id="WP_075774667.1">
    <property type="nucleotide sequence ID" value="NZ_CP019437.1"/>
</dbReference>
<dbReference type="Proteomes" id="UP000185622">
    <property type="component" value="Chromosome"/>
</dbReference>
<dbReference type="InterPro" id="IPR029058">
    <property type="entry name" value="AB_hydrolase_fold"/>
</dbReference>
<gene>
    <name evidence="3" type="ORF">BMG03_09375</name>
</gene>
<evidence type="ECO:0000313" key="4">
    <source>
        <dbReference type="Proteomes" id="UP000185622"/>
    </source>
</evidence>
<reference evidence="3 4" key="1">
    <citation type="submission" date="2017-01" db="EMBL/GenBank/DDBJ databases">
        <title>The complete genome sequence of a sulfur-oxidizing marine bacterium Thioclava sp. 25B10_4T.</title>
        <authorList>
            <person name="Liu Y."/>
            <person name="Lai Q."/>
            <person name="Shao Z."/>
        </authorList>
    </citation>
    <scope>NUCLEOTIDE SEQUENCE [LARGE SCALE GENOMIC DNA]</scope>
    <source>
        <strain evidence="3 4">25B10_4</strain>
    </source>
</reference>
<evidence type="ECO:0000313" key="3">
    <source>
        <dbReference type="EMBL" id="AQS47991.1"/>
    </source>
</evidence>
<dbReference type="GO" id="GO:0016787">
    <property type="term" value="F:hydrolase activity"/>
    <property type="evidence" value="ECO:0007669"/>
    <property type="project" value="UniProtKB-KW"/>
</dbReference>
<protein>
    <submittedName>
        <fullName evidence="3">Alpha/beta hydrolase</fullName>
    </submittedName>
</protein>
<keyword evidence="1 3" id="KW-0378">Hydrolase</keyword>
<accession>A0ABM6IH36</accession>
<dbReference type="SUPFAM" id="SSF53474">
    <property type="entry name" value="alpha/beta-Hydrolases"/>
    <property type="match status" value="1"/>
</dbReference>
<name>A0ABM6IH36_9RHOB</name>
<dbReference type="EMBL" id="CP019437">
    <property type="protein sequence ID" value="AQS47991.1"/>
    <property type="molecule type" value="Genomic_DNA"/>
</dbReference>
<sequence>MEDLSGIDWEDAFENGGYIENGSSYPDLWAKRAAEFRSRHADRMSEVAYGDAPRERIDIFRPDGASKGLVVFVHGGYWLKFSKDMWSHLAEGALSQGWTVALPGYTLAPENSIPGIAQQIARAIDHAAGLVEGPIHLVGHSAGGHLVTRSVSQGSALSDETAARIRRVISVSGVHDLRPLQMHSMNTRLGITPEIAASESPALLKLRPGVKVTVWVGAAERPEFLRQSSLLAEHWSSSDLVAAYGRHHFDVIEELSDPSSALITALLSTD</sequence>
<keyword evidence="4" id="KW-1185">Reference proteome</keyword>